<evidence type="ECO:0000313" key="7">
    <source>
        <dbReference type="Proteomes" id="UP000261480"/>
    </source>
</evidence>
<dbReference type="SUPFAM" id="SSF47923">
    <property type="entry name" value="Ypt/Rab-GAP domain of gyp1p"/>
    <property type="match status" value="3"/>
</dbReference>
<dbReference type="AlphaFoldDB" id="A0A3B3YN33"/>
<dbReference type="GO" id="GO:0071889">
    <property type="term" value="F:14-3-3 protein binding"/>
    <property type="evidence" value="ECO:0007669"/>
    <property type="project" value="UniProtKB-ARBA"/>
</dbReference>
<dbReference type="GO" id="GO:0005096">
    <property type="term" value="F:GTPase activator activity"/>
    <property type="evidence" value="ECO:0007669"/>
    <property type="project" value="UniProtKB-KW"/>
</dbReference>
<dbReference type="Gene3D" id="1.10.8.270">
    <property type="entry name" value="putative rabgap domain of human tbc1 domain family member 14 like domains"/>
    <property type="match status" value="1"/>
</dbReference>
<evidence type="ECO:0000256" key="3">
    <source>
        <dbReference type="ARBA" id="ARBA00043879"/>
    </source>
</evidence>
<feature type="region of interest" description="Disordered" evidence="4">
    <location>
        <begin position="40"/>
        <end position="60"/>
    </location>
</feature>
<dbReference type="InterPro" id="IPR035969">
    <property type="entry name" value="Rab-GAP_TBC_sf"/>
</dbReference>
<dbReference type="Gene3D" id="1.10.472.80">
    <property type="entry name" value="Ypt/Rab-GAP domain of gyp1p, domain 3"/>
    <property type="match status" value="1"/>
</dbReference>
<evidence type="ECO:0000256" key="4">
    <source>
        <dbReference type="SAM" id="MobiDB-lite"/>
    </source>
</evidence>
<accession>A0A3B3YN33</accession>
<feature type="region of interest" description="Disordered" evidence="4">
    <location>
        <begin position="105"/>
        <end position="201"/>
    </location>
</feature>
<dbReference type="Ensembl" id="ENSPMET00000018631.1">
    <property type="protein sequence ID" value="ENSPMEP00000028455.1"/>
    <property type="gene ID" value="ENSPMEG00000013729.1"/>
</dbReference>
<dbReference type="Pfam" id="PF00566">
    <property type="entry name" value="RabGAP-TBC"/>
    <property type="match status" value="1"/>
</dbReference>
<dbReference type="FunFam" id="1.10.8.270:FF:000004">
    <property type="entry name" value="TBC1 domain family, member 22B"/>
    <property type="match status" value="1"/>
</dbReference>
<comment type="function">
    <text evidence="3">May act as a GTPase-activating protein for Rab family protein(s).</text>
</comment>
<dbReference type="FunFam" id="1.10.10.750:FF:000009">
    <property type="entry name" value="TBC1 domain family member 22A"/>
    <property type="match status" value="1"/>
</dbReference>
<feature type="compositionally biased region" description="Basic and acidic residues" evidence="4">
    <location>
        <begin position="105"/>
        <end position="117"/>
    </location>
</feature>
<reference evidence="6" key="2">
    <citation type="submission" date="2025-09" db="UniProtKB">
        <authorList>
            <consortium name="Ensembl"/>
        </authorList>
    </citation>
    <scope>IDENTIFICATION</scope>
</reference>
<name>A0A3B3YN33_9TELE</name>
<feature type="compositionally biased region" description="Acidic residues" evidence="4">
    <location>
        <begin position="123"/>
        <end position="144"/>
    </location>
</feature>
<evidence type="ECO:0000313" key="6">
    <source>
        <dbReference type="Ensembl" id="ENSPMEP00000028455.1"/>
    </source>
</evidence>
<dbReference type="Gene3D" id="1.10.10.750">
    <property type="entry name" value="Ypt/Rab-GAP domain of gyp1p, domain 1"/>
    <property type="match status" value="1"/>
</dbReference>
<keyword evidence="7" id="KW-1185">Reference proteome</keyword>
<feature type="domain" description="Rab-GAP TBC" evidence="5">
    <location>
        <begin position="256"/>
        <end position="501"/>
    </location>
</feature>
<evidence type="ECO:0000256" key="2">
    <source>
        <dbReference type="ARBA" id="ARBA00022553"/>
    </source>
</evidence>
<evidence type="ECO:0000256" key="1">
    <source>
        <dbReference type="ARBA" id="ARBA00022468"/>
    </source>
</evidence>
<proteinExistence type="predicted"/>
<organism evidence="6 7">
    <name type="scientific">Poecilia mexicana</name>
    <dbReference type="NCBI Taxonomy" id="48701"/>
    <lineage>
        <taxon>Eukaryota</taxon>
        <taxon>Metazoa</taxon>
        <taxon>Chordata</taxon>
        <taxon>Craniata</taxon>
        <taxon>Vertebrata</taxon>
        <taxon>Euteleostomi</taxon>
        <taxon>Actinopterygii</taxon>
        <taxon>Neopterygii</taxon>
        <taxon>Teleostei</taxon>
        <taxon>Neoteleostei</taxon>
        <taxon>Acanthomorphata</taxon>
        <taxon>Ovalentaria</taxon>
        <taxon>Atherinomorphae</taxon>
        <taxon>Cyprinodontiformes</taxon>
        <taxon>Poeciliidae</taxon>
        <taxon>Poeciliinae</taxon>
        <taxon>Poecilia</taxon>
    </lineage>
</organism>
<reference evidence="6" key="1">
    <citation type="submission" date="2025-08" db="UniProtKB">
        <authorList>
            <consortium name="Ensembl"/>
        </authorList>
    </citation>
    <scope>IDENTIFICATION</scope>
</reference>
<dbReference type="SMART" id="SM00164">
    <property type="entry name" value="TBC"/>
    <property type="match status" value="1"/>
</dbReference>
<sequence length="572" mass="66035">MSSDGNKKQFWKRNAAKVPGSIQHVYGAQHPPFDPLLHANLIKAGNKPPPATPGKPKKATTFQEFESITSDAWDVGDDDDELLAMAAQNLNIEVVMETANKVIENHSKQQERQRQDDTTEPGQGEEDAQEEVAAEELEEEEEDEYLRVEEVEAISPDASFASQSSPYADSRLVKSHSEAPIGSPRDAAGERAGLHRQRSLPHRPPVIPLVARMADQNTSGTPAMTEREASRLDKFKQLLAGPNTDLEELRKLSWSGIPRQVRPIAWKLLSGYLPANAERRESVLQRKRQEYFGFIQQYYDSRNDEHHQDTYRQIHIDIPRMSPENLVLQPKVTEIHIDIPRTNPLIPLFQQASVQEIFERILFIWAIRHPASGYVQGINDLVTPFFVVFVFEYIEEEVENFDVSSLQEEALRNIEADSFWCMSKLLDGIQDNYTFAQPGIQRKVKALEELVSRIDESVHRHMQQYEVEYLQFAFRWMNNLLMRELPLRCTIRLWDTYQAEPEGFSHFHLYVCAAFLVRWRKEILEERDFQGLMILLQNLPTMHWGNEEVSVLLAEAYRLKFAFADAPNHYKR</sequence>
<keyword evidence="1" id="KW-0343">GTPase activation</keyword>
<evidence type="ECO:0000259" key="5">
    <source>
        <dbReference type="PROSITE" id="PS50086"/>
    </source>
</evidence>
<dbReference type="Proteomes" id="UP000261480">
    <property type="component" value="Unplaced"/>
</dbReference>
<protein>
    <recommendedName>
        <fullName evidence="5">Rab-GAP TBC domain-containing protein</fullName>
    </recommendedName>
</protein>
<dbReference type="FunFam" id="1.10.472.80:FF:000001">
    <property type="entry name" value="TBC1 domain family member 22B"/>
    <property type="match status" value="1"/>
</dbReference>
<keyword evidence="2" id="KW-0597">Phosphoprotein</keyword>
<dbReference type="STRING" id="48701.ENSPMEP00000028455"/>
<dbReference type="PANTHER" id="PTHR22957:SF255">
    <property type="entry name" value="TBC1 DOMAIN FAMILY MEMBER 22A"/>
    <property type="match status" value="1"/>
</dbReference>
<dbReference type="InterPro" id="IPR000195">
    <property type="entry name" value="Rab-GAP-TBC_dom"/>
</dbReference>
<dbReference type="PROSITE" id="PS50086">
    <property type="entry name" value="TBC_RABGAP"/>
    <property type="match status" value="1"/>
</dbReference>
<dbReference type="PANTHER" id="PTHR22957">
    <property type="entry name" value="TBC1 DOMAIN FAMILY MEMBER GTPASE-ACTIVATING PROTEIN"/>
    <property type="match status" value="1"/>
</dbReference>